<dbReference type="EMBL" id="JANBVN010000101">
    <property type="protein sequence ID" value="KAJ9144335.1"/>
    <property type="molecule type" value="Genomic_DNA"/>
</dbReference>
<feature type="compositionally biased region" description="Low complexity" evidence="1">
    <location>
        <begin position="312"/>
        <end position="328"/>
    </location>
</feature>
<comment type="caution">
    <text evidence="2">The sequence shown here is derived from an EMBL/GenBank/DDBJ whole genome shotgun (WGS) entry which is preliminary data.</text>
</comment>
<feature type="compositionally biased region" description="Gly residues" evidence="1">
    <location>
        <begin position="452"/>
        <end position="461"/>
    </location>
</feature>
<evidence type="ECO:0000313" key="2">
    <source>
        <dbReference type="EMBL" id="KAJ9144335.1"/>
    </source>
</evidence>
<accession>A0AA38RXL7</accession>
<feature type="compositionally biased region" description="Low complexity" evidence="1">
    <location>
        <begin position="246"/>
        <end position="268"/>
    </location>
</feature>
<sequence>MATNKPSDLLAGLPNMATTPPSAEHVKNLLGLHRAGARIPSDFACWVLTSMPPSAALSGLGLFSQPAQRARHIAELNGYIRSCDETERKKGACPIASCIEINDRVTNYIDQKGYCTGNVLICWKSCAVGALIRAVQGGVNLADLSESDENRLVLGLVDVMPDWGYKIQPLGVQQAGNYSPDAEWNPAVAAPGQPQGQFMDARYGGFQPAAASEQQQQGPCMAGGISVFDLSHLPEPNHAGLRSGNSQARQAQPAAAQQPAPYSPGSASLYHATPPLGNPIGSQSQHNAPFSPLNSGYIPQSPFSVLRASGYTSMTSPQSPTPSSTLLPPHFPVHFHSGAAAAPSRSLSPLASGIESLHMGPAPNHLRSHSPSPTTPSYQHSRLSPAPSFASSRMIRSNTPLLAVQTLRQEDYEDNDMHDDREPMSPTSHVLSGSRNDDADADMYMYNSPAAQGGGGGGGGSQHQDFHPPSASPSPDYHGNKIDIDLTSPADRQTPHQAQATAYIDLTSPPAPSEYDGTTGDGHSLEDHHRQTPSSRVDAYHLAGSPDVDVTSPRRQDSRDWGHFHAVEYQDEGHRAQAGGEDEAMVSPRGTATHAAVDDDDSFWGVDDSRETPQWVLFQGDAMKRLPNGS</sequence>
<feature type="compositionally biased region" description="Polar residues" evidence="1">
    <location>
        <begin position="280"/>
        <end position="294"/>
    </location>
</feature>
<feature type="compositionally biased region" description="Polar residues" evidence="1">
    <location>
        <begin position="369"/>
        <end position="382"/>
    </location>
</feature>
<keyword evidence="3" id="KW-1185">Reference proteome</keyword>
<reference evidence="2" key="1">
    <citation type="submission" date="2022-07" db="EMBL/GenBank/DDBJ databases">
        <title>Fungi with potential for degradation of polypropylene.</title>
        <authorList>
            <person name="Gostincar C."/>
        </authorList>
    </citation>
    <scope>NUCLEOTIDE SEQUENCE</scope>
    <source>
        <strain evidence="2">EXF-13287</strain>
    </source>
</reference>
<name>A0AA38RXL7_9PEZI</name>
<gene>
    <name evidence="2" type="ORF">NKR19_g6537</name>
</gene>
<proteinExistence type="predicted"/>
<dbReference type="AlphaFoldDB" id="A0AA38RXL7"/>
<dbReference type="Proteomes" id="UP001174691">
    <property type="component" value="Unassembled WGS sequence"/>
</dbReference>
<feature type="region of interest" description="Disordered" evidence="1">
    <location>
        <begin position="310"/>
        <end position="330"/>
    </location>
</feature>
<feature type="region of interest" description="Disordered" evidence="1">
    <location>
        <begin position="353"/>
        <end position="536"/>
    </location>
</feature>
<protein>
    <submittedName>
        <fullName evidence="2">Uncharacterized protein</fullName>
    </submittedName>
</protein>
<feature type="compositionally biased region" description="Polar residues" evidence="1">
    <location>
        <begin position="389"/>
        <end position="400"/>
    </location>
</feature>
<evidence type="ECO:0000313" key="3">
    <source>
        <dbReference type="Proteomes" id="UP001174691"/>
    </source>
</evidence>
<feature type="region of interest" description="Disordered" evidence="1">
    <location>
        <begin position="232"/>
        <end position="294"/>
    </location>
</feature>
<feature type="compositionally biased region" description="Polar residues" evidence="1">
    <location>
        <begin position="425"/>
        <end position="434"/>
    </location>
</feature>
<evidence type="ECO:0000256" key="1">
    <source>
        <dbReference type="SAM" id="MobiDB-lite"/>
    </source>
</evidence>
<organism evidence="2 3">
    <name type="scientific">Coniochaeta hoffmannii</name>
    <dbReference type="NCBI Taxonomy" id="91930"/>
    <lineage>
        <taxon>Eukaryota</taxon>
        <taxon>Fungi</taxon>
        <taxon>Dikarya</taxon>
        <taxon>Ascomycota</taxon>
        <taxon>Pezizomycotina</taxon>
        <taxon>Sordariomycetes</taxon>
        <taxon>Sordariomycetidae</taxon>
        <taxon>Coniochaetales</taxon>
        <taxon>Coniochaetaceae</taxon>
        <taxon>Coniochaeta</taxon>
    </lineage>
</organism>